<name>A0A9E9LS42_9BURK</name>
<gene>
    <name evidence="9" type="ORF">NB645_04710</name>
    <name evidence="8" type="ORF">NB646_05910</name>
</gene>
<feature type="transmembrane region" description="Helical" evidence="6">
    <location>
        <begin position="185"/>
        <end position="204"/>
    </location>
</feature>
<protein>
    <submittedName>
        <fullName evidence="8">DMT family transporter</fullName>
    </submittedName>
</protein>
<accession>A0A9E9LS42</accession>
<keyword evidence="4 6" id="KW-1133">Transmembrane helix</keyword>
<dbReference type="Pfam" id="PF00892">
    <property type="entry name" value="EamA"/>
    <property type="match status" value="2"/>
</dbReference>
<feature type="domain" description="EamA" evidence="7">
    <location>
        <begin position="155"/>
        <end position="289"/>
    </location>
</feature>
<dbReference type="InterPro" id="IPR051258">
    <property type="entry name" value="Diverse_Substrate_Transporter"/>
</dbReference>
<dbReference type="InterPro" id="IPR037185">
    <property type="entry name" value="EmrE-like"/>
</dbReference>
<feature type="transmembrane region" description="Helical" evidence="6">
    <location>
        <begin position="216"/>
        <end position="237"/>
    </location>
</feature>
<organism evidence="8">
    <name type="scientific">Oxalobacter aliiformigenes</name>
    <dbReference type="NCBI Taxonomy" id="2946593"/>
    <lineage>
        <taxon>Bacteria</taxon>
        <taxon>Pseudomonadati</taxon>
        <taxon>Pseudomonadota</taxon>
        <taxon>Betaproteobacteria</taxon>
        <taxon>Burkholderiales</taxon>
        <taxon>Oxalobacteraceae</taxon>
        <taxon>Oxalobacter</taxon>
    </lineage>
</organism>
<keyword evidence="2" id="KW-1003">Cell membrane</keyword>
<reference evidence="8" key="2">
    <citation type="journal article" date="2022" name="Front. Microbiol.">
        <title>New perspectives on an old grouping: The genomic and phenotypic variability of Oxalobacter formigenes and the implications for calcium oxalate stone prevention.</title>
        <authorList>
            <person name="Chmiel J.A."/>
            <person name="Carr C."/>
            <person name="Stuivenberg G.A."/>
            <person name="Venema R."/>
            <person name="Chanyi R.M."/>
            <person name="Al K.F."/>
            <person name="Giguere D."/>
            <person name="Say H."/>
            <person name="Akouris P.P."/>
            <person name="Dominguez Romero S.A."/>
            <person name="Kwong A."/>
            <person name="Tai V."/>
            <person name="Koval S.F."/>
            <person name="Razvi H."/>
            <person name="Bjazevic J."/>
            <person name="Burton J.P."/>
        </authorList>
    </citation>
    <scope>NUCLEOTIDE SEQUENCE</scope>
    <source>
        <strain evidence="8">OxK</strain>
    </source>
</reference>
<sequence length="298" mass="33000">MIAIKKTFWFHLVALVTVAIWGTTFVSTKVLIANGLTPVDIFFYRFVLAYLCIWFISPKRLFADTVADECWLAGAGFCGGALYFVTENMALGLTLVSNVSLIVCISPLLTAFLVILFYRNEKVRKTLLAGSVMALAGVAFVVFNGHFILKLSPAGDLLTVAAAFSWAFYCLILKRLDLRYPTLFITRKVFFYGVVTLVPFMPFLPLHVDWEILSRLPVAANLLFLSLIASMLCFILWNMAVKELGAVLATNYIYIVPLVAMITSAIVLDEPVNAVMLAGCVLILAGVFLGQRRQASRK</sequence>
<feature type="transmembrane region" description="Helical" evidence="6">
    <location>
        <begin position="127"/>
        <end position="148"/>
    </location>
</feature>
<feature type="transmembrane region" description="Helical" evidence="6">
    <location>
        <begin position="12"/>
        <end position="35"/>
    </location>
</feature>
<dbReference type="AlphaFoldDB" id="A0A9E9LS42"/>
<keyword evidence="5 6" id="KW-0472">Membrane</keyword>
<feature type="transmembrane region" description="Helical" evidence="6">
    <location>
        <begin position="244"/>
        <end position="266"/>
    </location>
</feature>
<dbReference type="RefSeq" id="WP_269265650.1">
    <property type="nucleotide sequence ID" value="NZ_CP098248.1"/>
</dbReference>
<proteinExistence type="predicted"/>
<evidence type="ECO:0000256" key="1">
    <source>
        <dbReference type="ARBA" id="ARBA00004651"/>
    </source>
</evidence>
<feature type="transmembrane region" description="Helical" evidence="6">
    <location>
        <begin position="69"/>
        <end position="86"/>
    </location>
</feature>
<comment type="subcellular location">
    <subcellularLocation>
        <location evidence="1">Cell membrane</location>
        <topology evidence="1">Multi-pass membrane protein</topology>
    </subcellularLocation>
</comment>
<evidence type="ECO:0000256" key="4">
    <source>
        <dbReference type="ARBA" id="ARBA00022989"/>
    </source>
</evidence>
<dbReference type="PANTHER" id="PTHR42920:SF11">
    <property type="entry name" value="INNER MEMBRANE PROTEIN YTFF"/>
    <property type="match status" value="1"/>
</dbReference>
<evidence type="ECO:0000313" key="8">
    <source>
        <dbReference type="EMBL" id="WAV90408.1"/>
    </source>
</evidence>
<feature type="transmembrane region" description="Helical" evidence="6">
    <location>
        <begin position="154"/>
        <end position="173"/>
    </location>
</feature>
<feature type="transmembrane region" description="Helical" evidence="6">
    <location>
        <begin position="41"/>
        <end position="57"/>
    </location>
</feature>
<evidence type="ECO:0000256" key="3">
    <source>
        <dbReference type="ARBA" id="ARBA00022692"/>
    </source>
</evidence>
<dbReference type="Gene3D" id="1.10.3730.20">
    <property type="match status" value="1"/>
</dbReference>
<evidence type="ECO:0000259" key="7">
    <source>
        <dbReference type="Pfam" id="PF00892"/>
    </source>
</evidence>
<evidence type="ECO:0000256" key="6">
    <source>
        <dbReference type="SAM" id="Phobius"/>
    </source>
</evidence>
<reference evidence="9" key="1">
    <citation type="journal article" date="2022" name="Front. Microbiol.">
        <title>New perspectives on an old grouping: The genomic and phenotypic variability of Oxalobacter formigenes and the implications for calcium oxalate stone prevention.</title>
        <authorList>
            <person name="Chmiel J.A."/>
            <person name="Carr C."/>
            <person name="Stuivenberg G.A."/>
            <person name="Venema R."/>
            <person name="Chanyi R.M."/>
            <person name="Al K.F."/>
            <person name="Giguere D."/>
            <person name="Say H."/>
            <person name="Akouris P.P."/>
            <person name="Dominguez Romero S.A."/>
            <person name="Kwong A."/>
            <person name="Tai V."/>
            <person name="Koval S.F."/>
            <person name="Razvi H."/>
            <person name="Bjazevic J."/>
            <person name="Burton J.P."/>
        </authorList>
    </citation>
    <scope>NUCLEOTIDE SEQUENCE</scope>
    <source>
        <strain evidence="9">HOxNP-1</strain>
    </source>
</reference>
<dbReference type="Proteomes" id="UP001164794">
    <property type="component" value="Chromosome"/>
</dbReference>
<feature type="transmembrane region" description="Helical" evidence="6">
    <location>
        <begin position="98"/>
        <end position="118"/>
    </location>
</feature>
<dbReference type="EMBL" id="CP098251">
    <property type="protein sequence ID" value="WAV90408.1"/>
    <property type="molecule type" value="Genomic_DNA"/>
</dbReference>
<dbReference type="SUPFAM" id="SSF103481">
    <property type="entry name" value="Multidrug resistance efflux transporter EmrE"/>
    <property type="match status" value="2"/>
</dbReference>
<keyword evidence="3 6" id="KW-0812">Transmembrane</keyword>
<evidence type="ECO:0000313" key="9">
    <source>
        <dbReference type="EMBL" id="WAV98033.1"/>
    </source>
</evidence>
<evidence type="ECO:0000313" key="10">
    <source>
        <dbReference type="Proteomes" id="UP001164794"/>
    </source>
</evidence>
<dbReference type="EMBL" id="CP098248">
    <property type="protein sequence ID" value="WAV98033.1"/>
    <property type="molecule type" value="Genomic_DNA"/>
</dbReference>
<dbReference type="PANTHER" id="PTHR42920">
    <property type="entry name" value="OS03G0707200 PROTEIN-RELATED"/>
    <property type="match status" value="1"/>
</dbReference>
<evidence type="ECO:0000256" key="2">
    <source>
        <dbReference type="ARBA" id="ARBA00022475"/>
    </source>
</evidence>
<feature type="transmembrane region" description="Helical" evidence="6">
    <location>
        <begin position="272"/>
        <end position="290"/>
    </location>
</feature>
<dbReference type="Proteomes" id="UP001164819">
    <property type="component" value="Chromosome"/>
</dbReference>
<dbReference type="GO" id="GO:0005886">
    <property type="term" value="C:plasma membrane"/>
    <property type="evidence" value="ECO:0007669"/>
    <property type="project" value="UniProtKB-SubCell"/>
</dbReference>
<dbReference type="InterPro" id="IPR000620">
    <property type="entry name" value="EamA_dom"/>
</dbReference>
<keyword evidence="10" id="KW-1185">Reference proteome</keyword>
<evidence type="ECO:0000256" key="5">
    <source>
        <dbReference type="ARBA" id="ARBA00023136"/>
    </source>
</evidence>
<feature type="domain" description="EamA" evidence="7">
    <location>
        <begin position="11"/>
        <end position="142"/>
    </location>
</feature>